<dbReference type="Proteomes" id="UP000297595">
    <property type="component" value="Unassembled WGS sequence"/>
</dbReference>
<name>A0A7C8PVX1_ORBOL</name>
<protein>
    <submittedName>
        <fullName evidence="1">Uncharacterized protein</fullName>
    </submittedName>
</protein>
<gene>
    <name evidence="1" type="ORF">EYR41_007647</name>
</gene>
<organism evidence="1 2">
    <name type="scientific">Orbilia oligospora</name>
    <name type="common">Nematode-trapping fungus</name>
    <name type="synonym">Arthrobotrys oligospora</name>
    <dbReference type="NCBI Taxonomy" id="2813651"/>
    <lineage>
        <taxon>Eukaryota</taxon>
        <taxon>Fungi</taxon>
        <taxon>Dikarya</taxon>
        <taxon>Ascomycota</taxon>
        <taxon>Pezizomycotina</taxon>
        <taxon>Orbiliomycetes</taxon>
        <taxon>Orbiliales</taxon>
        <taxon>Orbiliaceae</taxon>
        <taxon>Orbilia</taxon>
    </lineage>
</organism>
<evidence type="ECO:0000313" key="2">
    <source>
        <dbReference type="Proteomes" id="UP000297595"/>
    </source>
</evidence>
<comment type="caution">
    <text evidence="1">The sequence shown here is derived from an EMBL/GenBank/DDBJ whole genome shotgun (WGS) entry which is preliminary data.</text>
</comment>
<reference evidence="1 2" key="1">
    <citation type="submission" date="2019-03" db="EMBL/GenBank/DDBJ databases">
        <title>Nematode-trapping fungi genome.</title>
        <authorList>
            <person name="Vidal-Diez De Ulzurrun G."/>
        </authorList>
    </citation>
    <scope>NUCLEOTIDE SEQUENCE [LARGE SCALE GENOMIC DNA]</scope>
    <source>
        <strain evidence="1 2">TWF154</strain>
    </source>
</reference>
<proteinExistence type="predicted"/>
<accession>A0A7C8PVX1</accession>
<dbReference type="AlphaFoldDB" id="A0A7C8PVX1"/>
<evidence type="ECO:0000313" key="1">
    <source>
        <dbReference type="EMBL" id="TGJ68604.1"/>
    </source>
</evidence>
<dbReference type="EMBL" id="SOZJ01000004">
    <property type="protein sequence ID" value="TGJ68604.1"/>
    <property type="molecule type" value="Genomic_DNA"/>
</dbReference>
<sequence length="76" mass="8382">MHQRVQSTASIERFSSSPSVDTCLVFQPATYAASNPVLRPSMCLLLHVRMESHPAVCTCAPCVNPPLNWVPLNLLF</sequence>